<dbReference type="AlphaFoldDB" id="A0AA45WXN3"/>
<organism evidence="2 3">
    <name type="scientific">Anoxynatronum buryatiense</name>
    <dbReference type="NCBI Taxonomy" id="489973"/>
    <lineage>
        <taxon>Bacteria</taxon>
        <taxon>Bacillati</taxon>
        <taxon>Bacillota</taxon>
        <taxon>Clostridia</taxon>
        <taxon>Eubacteriales</taxon>
        <taxon>Clostridiaceae</taxon>
        <taxon>Anoxynatronum</taxon>
    </lineage>
</organism>
<proteinExistence type="predicted"/>
<dbReference type="Pfam" id="PF08666">
    <property type="entry name" value="SAF"/>
    <property type="match status" value="1"/>
</dbReference>
<sequence length="244" mass="26465">MKNKLILLLAILFGGIAAFGAFQYMRTVEATYQLSGNYTQVATAKQTIPARATIQGSMLEFVEVPVEYVMPGAILDPADAVGKLARSEIYPGEQVMSQKLMSREDQQGGLAVKVEEGKRAVSIPVGYVSALHGLLEVNDSVDVLVTFRYEVETRNPETGSTDEKTYTATSTIIHHVPVLAIDDRVIGGTDRPGEPETVTLMVAPEEAQQIALAIQYGSIQLSLRSPEDDRVVVIPMVGVEGLMR</sequence>
<gene>
    <name evidence="2" type="ORF">SAMN06296020_11265</name>
</gene>
<name>A0AA45WXN3_9CLOT</name>
<feature type="domain" description="SAF" evidence="1">
    <location>
        <begin position="39"/>
        <end position="101"/>
    </location>
</feature>
<dbReference type="SMART" id="SM00858">
    <property type="entry name" value="SAF"/>
    <property type="match status" value="1"/>
</dbReference>
<keyword evidence="3" id="KW-1185">Reference proteome</keyword>
<dbReference type="Gene3D" id="3.90.1210.10">
    <property type="entry name" value="Antifreeze-like/N-acetylneuraminic acid synthase C-terminal domain"/>
    <property type="match status" value="1"/>
</dbReference>
<dbReference type="RefSeq" id="WP_283410111.1">
    <property type="nucleotide sequence ID" value="NZ_FXUF01000012.1"/>
</dbReference>
<evidence type="ECO:0000313" key="2">
    <source>
        <dbReference type="EMBL" id="SMP65134.1"/>
    </source>
</evidence>
<evidence type="ECO:0000313" key="3">
    <source>
        <dbReference type="Proteomes" id="UP001158066"/>
    </source>
</evidence>
<dbReference type="CDD" id="cd11614">
    <property type="entry name" value="SAF_CpaB_FlgA_like"/>
    <property type="match status" value="1"/>
</dbReference>
<dbReference type="NCBIfam" id="TIGR03177">
    <property type="entry name" value="pilus_cpaB"/>
    <property type="match status" value="1"/>
</dbReference>
<reference evidence="2" key="1">
    <citation type="submission" date="2017-05" db="EMBL/GenBank/DDBJ databases">
        <authorList>
            <person name="Varghese N."/>
            <person name="Submissions S."/>
        </authorList>
    </citation>
    <scope>NUCLEOTIDE SEQUENCE</scope>
    <source>
        <strain evidence="2">Su22</strain>
    </source>
</reference>
<dbReference type="InterPro" id="IPR013974">
    <property type="entry name" value="SAF"/>
</dbReference>
<dbReference type="Pfam" id="PF16976">
    <property type="entry name" value="RcpC"/>
    <property type="match status" value="1"/>
</dbReference>
<dbReference type="InterPro" id="IPR031571">
    <property type="entry name" value="RcpC_dom"/>
</dbReference>
<dbReference type="InterPro" id="IPR017592">
    <property type="entry name" value="Pilus_assmbl_Flp-typ_CpaB"/>
</dbReference>
<evidence type="ECO:0000259" key="1">
    <source>
        <dbReference type="SMART" id="SM00858"/>
    </source>
</evidence>
<comment type="caution">
    <text evidence="2">The sequence shown here is derived from an EMBL/GenBank/DDBJ whole genome shotgun (WGS) entry which is preliminary data.</text>
</comment>
<accession>A0AA45WXN3</accession>
<protein>
    <submittedName>
        <fullName evidence="2">Pilus assembly protein CpaB</fullName>
    </submittedName>
</protein>
<dbReference type="EMBL" id="FXUF01000012">
    <property type="protein sequence ID" value="SMP65134.1"/>
    <property type="molecule type" value="Genomic_DNA"/>
</dbReference>
<dbReference type="Proteomes" id="UP001158066">
    <property type="component" value="Unassembled WGS sequence"/>
</dbReference>